<dbReference type="InterPro" id="IPR014229">
    <property type="entry name" value="Spore_YtfJ"/>
</dbReference>
<keyword evidence="2" id="KW-0812">Transmembrane</keyword>
<keyword evidence="4" id="KW-1185">Reference proteome</keyword>
<evidence type="ECO:0000313" key="4">
    <source>
        <dbReference type="Proteomes" id="UP000664144"/>
    </source>
</evidence>
<evidence type="ECO:0008006" key="5">
    <source>
        <dbReference type="Google" id="ProtNLM"/>
    </source>
</evidence>
<gene>
    <name evidence="3" type="ORF">J0X19_24415</name>
</gene>
<accession>A0A939F0Z0</accession>
<dbReference type="EMBL" id="JAFLQZ010000033">
    <property type="protein sequence ID" value="MBO0361125.1"/>
    <property type="molecule type" value="Genomic_DNA"/>
</dbReference>
<name>A0A939F0Z0_9BACT</name>
<sequence length="127" mass="12823">MSSLPSVPSSLAEKLAQQLGASVSAQAIYGPPIEREGVTVIPVAQARYGFGGGGGSGEKQQEAGTHAGGGSGGGGGVSLTPVGYIELREGRARFKRIRSSAVPLVAVSGLVALLLLRSVPKLLSKRK</sequence>
<keyword evidence="2" id="KW-0472">Membrane</keyword>
<proteinExistence type="predicted"/>
<feature type="region of interest" description="Disordered" evidence="1">
    <location>
        <begin position="52"/>
        <end position="77"/>
    </location>
</feature>
<dbReference type="PANTHER" id="PTHR39162">
    <property type="entry name" value="GLL3345 PROTEIN"/>
    <property type="match status" value="1"/>
</dbReference>
<reference evidence="3" key="1">
    <citation type="submission" date="2021-03" db="EMBL/GenBank/DDBJ databases">
        <authorList>
            <person name="Kim M.K."/>
        </authorList>
    </citation>
    <scope>NUCLEOTIDE SEQUENCE</scope>
    <source>
        <strain evidence="3">BT186</strain>
    </source>
</reference>
<protein>
    <recommendedName>
        <fullName evidence="5">Sporulation protein</fullName>
    </recommendedName>
</protein>
<evidence type="ECO:0000256" key="1">
    <source>
        <dbReference type="SAM" id="MobiDB-lite"/>
    </source>
</evidence>
<keyword evidence="2" id="KW-1133">Transmembrane helix</keyword>
<feature type="transmembrane region" description="Helical" evidence="2">
    <location>
        <begin position="101"/>
        <end position="119"/>
    </location>
</feature>
<dbReference type="Proteomes" id="UP000664144">
    <property type="component" value="Unassembled WGS sequence"/>
</dbReference>
<evidence type="ECO:0000256" key="2">
    <source>
        <dbReference type="SAM" id="Phobius"/>
    </source>
</evidence>
<evidence type="ECO:0000313" key="3">
    <source>
        <dbReference type="EMBL" id="MBO0361125.1"/>
    </source>
</evidence>
<feature type="compositionally biased region" description="Gly residues" evidence="1">
    <location>
        <begin position="66"/>
        <end position="77"/>
    </location>
</feature>
<dbReference type="AlphaFoldDB" id="A0A939F0Z0"/>
<dbReference type="PANTHER" id="PTHR39162:SF1">
    <property type="entry name" value="SPORULATION PROTEIN YTFJ"/>
    <property type="match status" value="1"/>
</dbReference>
<comment type="caution">
    <text evidence="3">The sequence shown here is derived from an EMBL/GenBank/DDBJ whole genome shotgun (WGS) entry which is preliminary data.</text>
</comment>
<organism evidence="3 4">
    <name type="scientific">Hymenobacter telluris</name>
    <dbReference type="NCBI Taxonomy" id="2816474"/>
    <lineage>
        <taxon>Bacteria</taxon>
        <taxon>Pseudomonadati</taxon>
        <taxon>Bacteroidota</taxon>
        <taxon>Cytophagia</taxon>
        <taxon>Cytophagales</taxon>
        <taxon>Hymenobacteraceae</taxon>
        <taxon>Hymenobacter</taxon>
    </lineage>
</organism>
<dbReference type="Pfam" id="PF09579">
    <property type="entry name" value="Spore_YtfJ"/>
    <property type="match status" value="1"/>
</dbReference>
<dbReference type="RefSeq" id="WP_206987026.1">
    <property type="nucleotide sequence ID" value="NZ_JAFLQZ010000033.1"/>
</dbReference>